<sequence length="324" mass="36782">MKKLPLLLACALAFFSCEPNEDLVQEQTSENQQLEAPLNSSTVMAEYHVRDAEENIIMKYYFDSEGRFIQSHEVSLNFTWNFSYDATNKLIAINKVDLDGILLEGNELVYDDQDKILTLGDRTFKYDSIEEHYSEGSSYELIGPYMDGGTRTYDYSYNQFWYGDPSNPIAQYCFFEGSLRTDTLFGGGTVDTGTCSPLNFLTFTYDGNNNITQRNDSGVASNFQYDNTVNPLFNGTTNLVYVFGFLSQNFTDENYALPYIISENNRTQSFWGTTDSGAISNSYSYEFNANNLPVRATTIANHGATTSEYEYANYYYQGDVIPED</sequence>
<keyword evidence="4" id="KW-1185">Reference proteome</keyword>
<gene>
    <name evidence="3" type="ORF">ULVI_05145</name>
</gene>
<name>A0A167IY45_9FLAO</name>
<keyword evidence="1" id="KW-0677">Repeat</keyword>
<protein>
    <recommendedName>
        <fullName evidence="2">Teneurin-like YD-shell domain-containing protein</fullName>
    </recommendedName>
</protein>
<dbReference type="AlphaFoldDB" id="A0A167IY45"/>
<reference evidence="3 4" key="1">
    <citation type="submission" date="2016-02" db="EMBL/GenBank/DDBJ databases">
        <title>Ulvibacter sp. LPB0005, isolated from Thais luteostoma.</title>
        <authorList>
            <person name="Shin S.-K."/>
            <person name="Yi H."/>
        </authorList>
    </citation>
    <scope>NUCLEOTIDE SEQUENCE [LARGE SCALE GENOMIC DNA]</scope>
    <source>
        <strain evidence="3 4">LPB0005</strain>
    </source>
</reference>
<dbReference type="EMBL" id="LRXL01000026">
    <property type="protein sequence ID" value="OAB80126.1"/>
    <property type="molecule type" value="Genomic_DNA"/>
</dbReference>
<dbReference type="Proteomes" id="UP000077013">
    <property type="component" value="Unassembled WGS sequence"/>
</dbReference>
<dbReference type="RefSeq" id="WP_068590402.1">
    <property type="nucleotide sequence ID" value="NZ_LRXL01000026.1"/>
</dbReference>
<dbReference type="Gene3D" id="2.180.10.10">
    <property type="entry name" value="RHS repeat-associated core"/>
    <property type="match status" value="1"/>
</dbReference>
<dbReference type="PROSITE" id="PS51257">
    <property type="entry name" value="PROKAR_LIPOPROTEIN"/>
    <property type="match status" value="1"/>
</dbReference>
<evidence type="ECO:0000313" key="4">
    <source>
        <dbReference type="Proteomes" id="UP000077013"/>
    </source>
</evidence>
<organism evidence="3 4">
    <name type="scientific">Cochleicola gelatinilyticus</name>
    <dbReference type="NCBI Taxonomy" id="1763537"/>
    <lineage>
        <taxon>Bacteria</taxon>
        <taxon>Pseudomonadati</taxon>
        <taxon>Bacteroidota</taxon>
        <taxon>Flavobacteriia</taxon>
        <taxon>Flavobacteriales</taxon>
        <taxon>Flavobacteriaceae</taxon>
        <taxon>Cochleicola</taxon>
    </lineage>
</organism>
<evidence type="ECO:0000313" key="3">
    <source>
        <dbReference type="EMBL" id="OAB80126.1"/>
    </source>
</evidence>
<feature type="domain" description="Teneurin-like YD-shell" evidence="2">
    <location>
        <begin position="53"/>
        <end position="128"/>
    </location>
</feature>
<evidence type="ECO:0000256" key="1">
    <source>
        <dbReference type="ARBA" id="ARBA00022737"/>
    </source>
</evidence>
<proteinExistence type="predicted"/>
<dbReference type="STRING" id="1763537.ULVI_05145"/>
<dbReference type="Pfam" id="PF25023">
    <property type="entry name" value="TEN_YD-shell"/>
    <property type="match status" value="1"/>
</dbReference>
<dbReference type="InterPro" id="IPR056823">
    <property type="entry name" value="TEN-like_YD-shell"/>
</dbReference>
<comment type="caution">
    <text evidence="3">The sequence shown here is derived from an EMBL/GenBank/DDBJ whole genome shotgun (WGS) entry which is preliminary data.</text>
</comment>
<evidence type="ECO:0000259" key="2">
    <source>
        <dbReference type="Pfam" id="PF25023"/>
    </source>
</evidence>
<dbReference type="OrthoDB" id="1447396at2"/>
<accession>A0A167IY45</accession>